<evidence type="ECO:0000313" key="1">
    <source>
        <dbReference type="EMBL" id="SVB81335.1"/>
    </source>
</evidence>
<dbReference type="AlphaFoldDB" id="A0A382H2I6"/>
<name>A0A382H2I6_9ZZZZ</name>
<dbReference type="EMBL" id="UINC01058734">
    <property type="protein sequence ID" value="SVB81335.1"/>
    <property type="molecule type" value="Genomic_DNA"/>
</dbReference>
<protein>
    <submittedName>
        <fullName evidence="1">Uncharacterized protein</fullName>
    </submittedName>
</protein>
<accession>A0A382H2I6</accession>
<proteinExistence type="predicted"/>
<reference evidence="1" key="1">
    <citation type="submission" date="2018-05" db="EMBL/GenBank/DDBJ databases">
        <authorList>
            <person name="Lanie J.A."/>
            <person name="Ng W.-L."/>
            <person name="Kazmierczak K.M."/>
            <person name="Andrzejewski T.M."/>
            <person name="Davidsen T.M."/>
            <person name="Wayne K.J."/>
            <person name="Tettelin H."/>
            <person name="Glass J.I."/>
            <person name="Rusch D."/>
            <person name="Podicherti R."/>
            <person name="Tsui H.-C.T."/>
            <person name="Winkler M.E."/>
        </authorList>
    </citation>
    <scope>NUCLEOTIDE SEQUENCE</scope>
</reference>
<organism evidence="1">
    <name type="scientific">marine metagenome</name>
    <dbReference type="NCBI Taxonomy" id="408172"/>
    <lineage>
        <taxon>unclassified sequences</taxon>
        <taxon>metagenomes</taxon>
        <taxon>ecological metagenomes</taxon>
    </lineage>
</organism>
<sequence length="27" mass="2990">MLSFEEAICTFVESCPPPPVSDDVYVD</sequence>
<gene>
    <name evidence="1" type="ORF">METZ01_LOCUS234189</name>
</gene>